<evidence type="ECO:0000256" key="1">
    <source>
        <dbReference type="ARBA" id="ARBA00004196"/>
    </source>
</evidence>
<evidence type="ECO:0000256" key="2">
    <source>
        <dbReference type="ARBA" id="ARBA00008814"/>
    </source>
</evidence>
<evidence type="ECO:0000313" key="9">
    <source>
        <dbReference type="Proteomes" id="UP001501612"/>
    </source>
</evidence>
<evidence type="ECO:0000256" key="6">
    <source>
        <dbReference type="SAM" id="SignalP"/>
    </source>
</evidence>
<organism evidence="8 9">
    <name type="scientific">Nocardioides lentus</name>
    <dbReference type="NCBI Taxonomy" id="338077"/>
    <lineage>
        <taxon>Bacteria</taxon>
        <taxon>Bacillati</taxon>
        <taxon>Actinomycetota</taxon>
        <taxon>Actinomycetes</taxon>
        <taxon>Propionibacteriales</taxon>
        <taxon>Nocardioidaceae</taxon>
        <taxon>Nocardioides</taxon>
    </lineage>
</organism>
<comment type="subcellular location">
    <subcellularLocation>
        <location evidence="1">Cell envelope</location>
    </subcellularLocation>
</comment>
<protein>
    <submittedName>
        <fullName evidence="8">Iron-siderophore ABC transporter substrate-binding protein</fullName>
    </submittedName>
</protein>
<name>A0ABN2PDS4_9ACTN</name>
<dbReference type="Pfam" id="PF01497">
    <property type="entry name" value="Peripla_BP_2"/>
    <property type="match status" value="1"/>
</dbReference>
<comment type="similarity">
    <text evidence="2">Belongs to the bacterial solute-binding protein 8 family.</text>
</comment>
<dbReference type="Gene3D" id="3.40.50.1980">
    <property type="entry name" value="Nitrogenase molybdenum iron protein domain"/>
    <property type="match status" value="2"/>
</dbReference>
<keyword evidence="4 6" id="KW-0732">Signal</keyword>
<keyword evidence="9" id="KW-1185">Reference proteome</keyword>
<dbReference type="PANTHER" id="PTHR30532">
    <property type="entry name" value="IRON III DICITRATE-BINDING PERIPLASMIC PROTEIN"/>
    <property type="match status" value="1"/>
</dbReference>
<accession>A0ABN2PDS4</accession>
<evidence type="ECO:0000256" key="3">
    <source>
        <dbReference type="ARBA" id="ARBA00022448"/>
    </source>
</evidence>
<dbReference type="PROSITE" id="PS50983">
    <property type="entry name" value="FE_B12_PBP"/>
    <property type="match status" value="1"/>
</dbReference>
<reference evidence="8 9" key="1">
    <citation type="journal article" date="2019" name="Int. J. Syst. Evol. Microbiol.">
        <title>The Global Catalogue of Microorganisms (GCM) 10K type strain sequencing project: providing services to taxonomists for standard genome sequencing and annotation.</title>
        <authorList>
            <consortium name="The Broad Institute Genomics Platform"/>
            <consortium name="The Broad Institute Genome Sequencing Center for Infectious Disease"/>
            <person name="Wu L."/>
            <person name="Ma J."/>
        </authorList>
    </citation>
    <scope>NUCLEOTIDE SEQUENCE [LARGE SCALE GENOMIC DNA]</scope>
    <source>
        <strain evidence="8 9">JCM 14046</strain>
    </source>
</reference>
<evidence type="ECO:0000313" key="8">
    <source>
        <dbReference type="EMBL" id="GAA1919183.1"/>
    </source>
</evidence>
<evidence type="ECO:0000256" key="5">
    <source>
        <dbReference type="SAM" id="MobiDB-lite"/>
    </source>
</evidence>
<comment type="caution">
    <text evidence="8">The sequence shown here is derived from an EMBL/GenBank/DDBJ whole genome shotgun (WGS) entry which is preliminary data.</text>
</comment>
<dbReference type="PROSITE" id="PS51257">
    <property type="entry name" value="PROKAR_LIPOPROTEIN"/>
    <property type="match status" value="1"/>
</dbReference>
<gene>
    <name evidence="8" type="ORF">GCM10009737_20890</name>
</gene>
<dbReference type="InterPro" id="IPR002491">
    <property type="entry name" value="ABC_transptr_periplasmic_BD"/>
</dbReference>
<dbReference type="RefSeq" id="WP_344006849.1">
    <property type="nucleotide sequence ID" value="NZ_BAAAMY010000004.1"/>
</dbReference>
<feature type="chain" id="PRO_5046255541" evidence="6">
    <location>
        <begin position="25"/>
        <end position="354"/>
    </location>
</feature>
<feature type="region of interest" description="Disordered" evidence="5">
    <location>
        <begin position="26"/>
        <end position="49"/>
    </location>
</feature>
<dbReference type="Proteomes" id="UP001501612">
    <property type="component" value="Unassembled WGS sequence"/>
</dbReference>
<feature type="compositionally biased region" description="Low complexity" evidence="5">
    <location>
        <begin position="26"/>
        <end position="43"/>
    </location>
</feature>
<dbReference type="EMBL" id="BAAAMY010000004">
    <property type="protein sequence ID" value="GAA1919183.1"/>
    <property type="molecule type" value="Genomic_DNA"/>
</dbReference>
<evidence type="ECO:0000259" key="7">
    <source>
        <dbReference type="PROSITE" id="PS50983"/>
    </source>
</evidence>
<feature type="signal peptide" evidence="6">
    <location>
        <begin position="1"/>
        <end position="24"/>
    </location>
</feature>
<keyword evidence="3" id="KW-0813">Transport</keyword>
<dbReference type="PANTHER" id="PTHR30532:SF24">
    <property type="entry name" value="FERRIC ENTEROBACTIN-BINDING PERIPLASMIC PROTEIN FEPB"/>
    <property type="match status" value="1"/>
</dbReference>
<proteinExistence type="inferred from homology"/>
<evidence type="ECO:0000256" key="4">
    <source>
        <dbReference type="ARBA" id="ARBA00022729"/>
    </source>
</evidence>
<dbReference type="CDD" id="cd01146">
    <property type="entry name" value="FhuD"/>
    <property type="match status" value="1"/>
</dbReference>
<feature type="domain" description="Fe/B12 periplasmic-binding" evidence="7">
    <location>
        <begin position="68"/>
        <end position="346"/>
    </location>
</feature>
<dbReference type="SUPFAM" id="SSF53807">
    <property type="entry name" value="Helical backbone' metal receptor"/>
    <property type="match status" value="1"/>
</dbReference>
<sequence>MRIPRPRTAVAACAAAALSSALLAGCGSESDSSADGGSGSSESSDSEFEEVTIEHAFGETTISERPERVATVSWGNHEVPLALGVVPVGMSEASWGDDDGDGVLPWVEDKLTELDAETPVLFDETEGLDFEAVADTAPDVILASYSGLTQEDYDTLSEIADVVAFPDVAWSTSLEQMIRMNSEALGMAEEGEALVEDLQQQTTEAFEAHPELEGTSVAFTFTDPTDLSQIGFYSDLDPRPAFLVDNGMEESPAVAEASEGSEEFYLTVSAEEADSFEDTDLFVTYGTDDLLEQVQADPLLAEIPAIADGAVAVLPDSTPLAAAANPTPLSIPWGLEDYLAMLSDAAQNSSTAGR</sequence>
<dbReference type="InterPro" id="IPR051313">
    <property type="entry name" value="Bact_iron-sidero_bind"/>
</dbReference>